<keyword evidence="10" id="KW-1185">Reference proteome</keyword>
<dbReference type="AlphaFoldDB" id="A0A2T7ND73"/>
<dbReference type="PANTHER" id="PTHR15897">
    <property type="entry name" value="ANKYRIN REPEAT AND MYND DOMAIN PROTEIN 1"/>
    <property type="match status" value="1"/>
</dbReference>
<feature type="region of interest" description="Disordered" evidence="7">
    <location>
        <begin position="500"/>
        <end position="529"/>
    </location>
</feature>
<comment type="caution">
    <text evidence="9">The sequence shown here is derived from an EMBL/GenBank/DDBJ whole genome shotgun (WGS) entry which is preliminary data.</text>
</comment>
<reference evidence="9 10" key="1">
    <citation type="submission" date="2018-04" db="EMBL/GenBank/DDBJ databases">
        <title>The genome of golden apple snail Pomacea canaliculata provides insight into stress tolerance and invasive adaptation.</title>
        <authorList>
            <person name="Liu C."/>
            <person name="Liu B."/>
            <person name="Ren Y."/>
            <person name="Zhang Y."/>
            <person name="Wang H."/>
            <person name="Li S."/>
            <person name="Jiang F."/>
            <person name="Yin L."/>
            <person name="Zhang G."/>
            <person name="Qian W."/>
            <person name="Fan W."/>
        </authorList>
    </citation>
    <scope>NUCLEOTIDE SEQUENCE [LARGE SCALE GENOMIC DNA]</scope>
    <source>
        <strain evidence="9">SZHN2017</strain>
        <tissue evidence="9">Muscle</tissue>
    </source>
</reference>
<evidence type="ECO:0000256" key="5">
    <source>
        <dbReference type="PROSITE-ProRule" id="PRU00023"/>
    </source>
</evidence>
<feature type="repeat" description="ANK" evidence="5">
    <location>
        <begin position="748"/>
        <end position="780"/>
    </location>
</feature>
<dbReference type="InterPro" id="IPR036770">
    <property type="entry name" value="Ankyrin_rpt-contain_sf"/>
</dbReference>
<dbReference type="InterPro" id="IPR053064">
    <property type="entry name" value="Ankyrin-MYND_domain-protein"/>
</dbReference>
<keyword evidence="1" id="KW-0479">Metal-binding</keyword>
<dbReference type="InterPro" id="IPR002893">
    <property type="entry name" value="Znf_MYND"/>
</dbReference>
<protein>
    <recommendedName>
        <fullName evidence="8">MYND-type domain-containing protein</fullName>
    </recommendedName>
</protein>
<feature type="repeat" description="ANK" evidence="5">
    <location>
        <begin position="362"/>
        <end position="394"/>
    </location>
</feature>
<dbReference type="Pfam" id="PF00023">
    <property type="entry name" value="Ank"/>
    <property type="match status" value="1"/>
</dbReference>
<dbReference type="SUPFAM" id="SSF82185">
    <property type="entry name" value="Histone H3 K4-specific methyltransferase SET7/9 N-terminal domain"/>
    <property type="match status" value="2"/>
</dbReference>
<dbReference type="OrthoDB" id="48314at2759"/>
<evidence type="ECO:0000256" key="7">
    <source>
        <dbReference type="SAM" id="MobiDB-lite"/>
    </source>
</evidence>
<dbReference type="Pfam" id="PF12796">
    <property type="entry name" value="Ank_2"/>
    <property type="match status" value="1"/>
</dbReference>
<keyword evidence="3 6" id="KW-0863">Zinc-finger</keyword>
<dbReference type="Gene3D" id="2.20.110.10">
    <property type="entry name" value="Histone H3 K4-specific methyltransferase SET7/9 N-terminal domain"/>
    <property type="match status" value="3"/>
</dbReference>
<evidence type="ECO:0000256" key="3">
    <source>
        <dbReference type="ARBA" id="ARBA00022771"/>
    </source>
</evidence>
<dbReference type="Pfam" id="PF02493">
    <property type="entry name" value="MORN"/>
    <property type="match status" value="6"/>
</dbReference>
<gene>
    <name evidence="9" type="ORF">C0Q70_21651</name>
</gene>
<dbReference type="InterPro" id="IPR002110">
    <property type="entry name" value="Ankyrin_rpt"/>
</dbReference>
<dbReference type="PROSITE" id="PS50865">
    <property type="entry name" value="ZF_MYND_2"/>
    <property type="match status" value="1"/>
</dbReference>
<feature type="region of interest" description="Disordered" evidence="7">
    <location>
        <begin position="428"/>
        <end position="461"/>
    </location>
</feature>
<dbReference type="STRING" id="400727.A0A2T7ND73"/>
<evidence type="ECO:0000313" key="10">
    <source>
        <dbReference type="Proteomes" id="UP000245119"/>
    </source>
</evidence>
<feature type="repeat" description="ANK" evidence="5">
    <location>
        <begin position="711"/>
        <end position="748"/>
    </location>
</feature>
<accession>A0A2T7ND73</accession>
<keyword evidence="2" id="KW-0677">Repeat</keyword>
<name>A0A2T7ND73_POMCA</name>
<evidence type="ECO:0000259" key="8">
    <source>
        <dbReference type="PROSITE" id="PS50865"/>
    </source>
</evidence>
<dbReference type="Gene3D" id="6.10.140.2220">
    <property type="match status" value="1"/>
</dbReference>
<dbReference type="SMART" id="SM00248">
    <property type="entry name" value="ANK"/>
    <property type="match status" value="7"/>
</dbReference>
<dbReference type="SMART" id="SM00698">
    <property type="entry name" value="MORN"/>
    <property type="match status" value="6"/>
</dbReference>
<evidence type="ECO:0000256" key="2">
    <source>
        <dbReference type="ARBA" id="ARBA00022737"/>
    </source>
</evidence>
<dbReference type="InterPro" id="IPR003409">
    <property type="entry name" value="MORN"/>
</dbReference>
<feature type="compositionally biased region" description="Basic and acidic residues" evidence="7">
    <location>
        <begin position="503"/>
        <end position="529"/>
    </location>
</feature>
<keyword evidence="5" id="KW-0040">ANK repeat</keyword>
<dbReference type="EMBL" id="PZQS01000014">
    <property type="protein sequence ID" value="PVD19092.1"/>
    <property type="molecule type" value="Genomic_DNA"/>
</dbReference>
<dbReference type="SUPFAM" id="SSF144232">
    <property type="entry name" value="HIT/MYND zinc finger-like"/>
    <property type="match status" value="1"/>
</dbReference>
<dbReference type="PROSITE" id="PS50297">
    <property type="entry name" value="ANK_REP_REGION"/>
    <property type="match status" value="3"/>
</dbReference>
<dbReference type="Gene3D" id="1.25.40.20">
    <property type="entry name" value="Ankyrin repeat-containing domain"/>
    <property type="match status" value="3"/>
</dbReference>
<feature type="compositionally biased region" description="Low complexity" evidence="7">
    <location>
        <begin position="433"/>
        <end position="446"/>
    </location>
</feature>
<evidence type="ECO:0000256" key="4">
    <source>
        <dbReference type="ARBA" id="ARBA00022833"/>
    </source>
</evidence>
<keyword evidence="4" id="KW-0862">Zinc</keyword>
<evidence type="ECO:0000256" key="6">
    <source>
        <dbReference type="PROSITE-ProRule" id="PRU00134"/>
    </source>
</evidence>
<evidence type="ECO:0000256" key="1">
    <source>
        <dbReference type="ARBA" id="ARBA00022723"/>
    </source>
</evidence>
<dbReference type="GO" id="GO:0008270">
    <property type="term" value="F:zinc ion binding"/>
    <property type="evidence" value="ECO:0007669"/>
    <property type="project" value="UniProtKB-KW"/>
</dbReference>
<dbReference type="PROSITE" id="PS50088">
    <property type="entry name" value="ANK_REPEAT"/>
    <property type="match status" value="3"/>
</dbReference>
<dbReference type="Pfam" id="PF01753">
    <property type="entry name" value="zf-MYND"/>
    <property type="match status" value="1"/>
</dbReference>
<organism evidence="9 10">
    <name type="scientific">Pomacea canaliculata</name>
    <name type="common">Golden apple snail</name>
    <dbReference type="NCBI Taxonomy" id="400727"/>
    <lineage>
        <taxon>Eukaryota</taxon>
        <taxon>Metazoa</taxon>
        <taxon>Spiralia</taxon>
        <taxon>Lophotrochozoa</taxon>
        <taxon>Mollusca</taxon>
        <taxon>Gastropoda</taxon>
        <taxon>Caenogastropoda</taxon>
        <taxon>Architaenioglossa</taxon>
        <taxon>Ampullarioidea</taxon>
        <taxon>Ampullariidae</taxon>
        <taxon>Pomacea</taxon>
    </lineage>
</organism>
<proteinExistence type="predicted"/>
<evidence type="ECO:0000313" key="9">
    <source>
        <dbReference type="EMBL" id="PVD19092.1"/>
    </source>
</evidence>
<dbReference type="SUPFAM" id="SSF48403">
    <property type="entry name" value="Ankyrin repeat"/>
    <property type="match status" value="2"/>
</dbReference>
<sequence>MDSMLCLNTSTTFQSSIGSSLSEVKYKSGANFSGHVQNYKKIGSGTFTWPDGSFYVGEYVDNYRHGNGLQQWADGTLYTGCFVKDFRHGEGAIKWSNGETYEGTFFKDRRHGKGKYTWPDNSSYIGSFYIDKKEGYGTFYFPDGKRFEGLYKDDEREGPGIFTYEDGHQDVGFWHGECVIKLLTQIENAFTIKYHPEFEYHPQIMSIHIDPTIDGMEHVKDVLQPSEMFDYIPEVKTNHILTKLYVENLDPHSLAVDHQAFDIEFFKDLNFSEKSRSEILLWNKTPSLVNLQIHIFKHRLGATSASFMVDKILQFDRSSFKECGILETSSEELIKMAAAGNTKRLGQLLNSGTVHPDVSDRHGFTALVAATINWHQDSINILLNAGANINQLTDEGVSALTAGMIFYYPIESFQKNIAEKYMMKTATAQPQDQSNSQNSSTVTVSQKELKISQPDQINQHKTEEVQLHISEELSESKTKDIKNEESQVIIQKDNVSEVTAMKKNKDDSCNREEVRESDKDSMLDDQEKDKEIDEEFESNVSVHNFEIDVTDYLVERCATQLSLNERIISQESTTLQIGKARKLAIQMSLHSRMKETLELLLRRGANPNTSDVPMPVLFLAIKAADVDMVRTLLLHGASTQISLPEDKGCLAPLHIACAIPGEEGVAITELLLNALADPDVRALEDDSFINQTLEEEWSKDTVSKESKLLLGGRTPLHIACARDDNFKNACRVVHLLLEHNANPNLLCNGFSPLALAIASGNDLAIDKLLQYGADPSLTLTHGVGSALCVATSTEYEHRRTIQGRIQLIDQLIKAGANILAPIPVGPKRSIGTAVDFAYYMFNQDRRIAHMPYHALTHSERETYNARRKLLAHIGDILRDKSVKKDMHRLKDEENKVARSISSSADFVYVGAGESLKAAGQAGQAGQVTFEHKTMDDDKNKKSNNETLYAGDLKKPLNKYCYECGRSVGIRLSACTRCKEVFYCSKACKLKAWNARHREECIRVGGRSRSPSPMGTGKRHLDSPGFAHADQVKVNKTQDSASMVYTDKVIKTQPSPTLTHVDKAKKTQPSPTLTYVDKAKKTKHSVAAEISKNKNRLKANARIKSFFFL</sequence>
<feature type="domain" description="MYND-type" evidence="8">
    <location>
        <begin position="960"/>
        <end position="1000"/>
    </location>
</feature>
<dbReference type="Proteomes" id="UP000245119">
    <property type="component" value="Linkage Group LG14"/>
</dbReference>
<dbReference type="PANTHER" id="PTHR15897:SF2">
    <property type="entry name" value="ANKYRIN REPEAT AND MYND DOMAIN-CONTAINING PROTEIN 1"/>
    <property type="match status" value="1"/>
</dbReference>
<dbReference type="PROSITE" id="PS01360">
    <property type="entry name" value="ZF_MYND_1"/>
    <property type="match status" value="1"/>
</dbReference>